<dbReference type="Gene3D" id="3.20.20.80">
    <property type="entry name" value="Glycosidases"/>
    <property type="match status" value="2"/>
</dbReference>
<dbReference type="SMART" id="SM00642">
    <property type="entry name" value="Aamy"/>
    <property type="match status" value="1"/>
</dbReference>
<dbReference type="InterPro" id="IPR017853">
    <property type="entry name" value="GH"/>
</dbReference>
<dbReference type="EMBL" id="KN840548">
    <property type="protein sequence ID" value="KIP05282.1"/>
    <property type="molecule type" value="Genomic_DNA"/>
</dbReference>
<dbReference type="Pfam" id="PF00128">
    <property type="entry name" value="Alpha-amylase"/>
    <property type="match status" value="1"/>
</dbReference>
<evidence type="ECO:0000256" key="3">
    <source>
        <dbReference type="SAM" id="MobiDB-lite"/>
    </source>
</evidence>
<feature type="compositionally biased region" description="Basic and acidic residues" evidence="3">
    <location>
        <begin position="382"/>
        <end position="397"/>
    </location>
</feature>
<feature type="region of interest" description="Disordered" evidence="3">
    <location>
        <begin position="382"/>
        <end position="402"/>
    </location>
</feature>
<sequence>MRNAAGSWKSACVYQIYPISFFDSNGDGIGDLPGILSKVDYIKDLGVDVIWFCPIYKSPLVDNGYDISDYRSIDERYGTLEDWDRLAEAAHARDIRIHEWFKESRSSKLNPKRDWYPWRPPRLDEEGNKIPPNNWRSSFEGLVWNFDEATEEYYLHLYAAQQPDLNWDNPDVREAIYDTMRFWLDRGCDGFRLDVINKISKVEGLPDAPITEPDEEWQIANQFFVNGPKVHTYIHEMNSKVLSQYDVMTVGETPSTYKPEDVAGYVLPKNKELNMVFQFDMSELGRRAWTLQELKGSVTKWQQYGREEGFWTTVFMENHDIPRTVSRYGNDSAAWRGYSAKLIAMLQTTQSGTLFVYQGEEIGMKNFPASWPIEEYKDITAQRRRKQELDRRKKEQGSEDVDMSDVLESFQRTARDHARTPVQWTSGKHGGFTSGTPWMRANDDCAEGRNVEAELKDTDSVLVFWRKALSIRKTHETLIYGDFYLLLREHPTIFAYTRSLANTTMLVVLNFSELYWQTTAKATTKNSVTGIL</sequence>
<dbReference type="Gene3D" id="2.60.40.1180">
    <property type="entry name" value="Golgi alpha-mannosidase II"/>
    <property type="match status" value="1"/>
</dbReference>
<dbReference type="InterPro" id="IPR006047">
    <property type="entry name" value="GH13_cat_dom"/>
</dbReference>
<organism evidence="5 6">
    <name type="scientific">Phlebiopsis gigantea (strain 11061_1 CR5-6)</name>
    <name type="common">White-rot fungus</name>
    <name type="synonym">Peniophora gigantea</name>
    <dbReference type="NCBI Taxonomy" id="745531"/>
    <lineage>
        <taxon>Eukaryota</taxon>
        <taxon>Fungi</taxon>
        <taxon>Dikarya</taxon>
        <taxon>Basidiomycota</taxon>
        <taxon>Agaricomycotina</taxon>
        <taxon>Agaricomycetes</taxon>
        <taxon>Polyporales</taxon>
        <taxon>Phanerochaetaceae</taxon>
        <taxon>Phlebiopsis</taxon>
    </lineage>
</organism>
<keyword evidence="2" id="KW-0462">Maltose metabolism</keyword>
<evidence type="ECO:0000313" key="6">
    <source>
        <dbReference type="Proteomes" id="UP000053257"/>
    </source>
</evidence>
<dbReference type="GO" id="GO:0004556">
    <property type="term" value="F:alpha-amylase activity"/>
    <property type="evidence" value="ECO:0007669"/>
    <property type="project" value="TreeGrafter"/>
</dbReference>
<dbReference type="GO" id="GO:0033934">
    <property type="term" value="F:glucan 1,4-alpha-maltotriohydrolase activity"/>
    <property type="evidence" value="ECO:0007669"/>
    <property type="project" value="TreeGrafter"/>
</dbReference>
<keyword evidence="6" id="KW-1185">Reference proteome</keyword>
<dbReference type="Gene3D" id="3.90.400.10">
    <property type="entry name" value="Oligo-1,6-glucosidase, Domain 2"/>
    <property type="match status" value="1"/>
</dbReference>
<gene>
    <name evidence="5" type="ORF">PHLGIDRAFT_25176</name>
</gene>
<dbReference type="AlphaFoldDB" id="A0A0C3S4Y9"/>
<evidence type="ECO:0000259" key="4">
    <source>
        <dbReference type="SMART" id="SM00642"/>
    </source>
</evidence>
<protein>
    <submittedName>
        <fullName evidence="5">Glycoside hydrolase family 13 protein</fullName>
    </submittedName>
</protein>
<dbReference type="FunFam" id="3.90.400.10:FF:000004">
    <property type="entry name" value="Oligo-1,6-glucosidase"/>
    <property type="match status" value="1"/>
</dbReference>
<dbReference type="GO" id="GO:0004575">
    <property type="term" value="F:sucrose alpha-glucosidase activity"/>
    <property type="evidence" value="ECO:0007669"/>
    <property type="project" value="TreeGrafter"/>
</dbReference>
<dbReference type="Proteomes" id="UP000053257">
    <property type="component" value="Unassembled WGS sequence"/>
</dbReference>
<accession>A0A0C3S4Y9</accession>
<dbReference type="PANTHER" id="PTHR10357">
    <property type="entry name" value="ALPHA-AMYLASE FAMILY MEMBER"/>
    <property type="match status" value="1"/>
</dbReference>
<proteinExistence type="inferred from homology"/>
<dbReference type="STRING" id="745531.A0A0C3S4Y9"/>
<dbReference type="HOGENOM" id="CLU_006462_1_2_1"/>
<dbReference type="InterPro" id="IPR013780">
    <property type="entry name" value="Glyco_hydro_b"/>
</dbReference>
<evidence type="ECO:0000256" key="2">
    <source>
        <dbReference type="ARBA" id="ARBA00026248"/>
    </source>
</evidence>
<name>A0A0C3S4Y9_PHLG1</name>
<comment type="similarity">
    <text evidence="1">Belongs to the glycosyl hydrolase 13 family.</text>
</comment>
<dbReference type="PANTHER" id="PTHR10357:SF179">
    <property type="entry name" value="NEUTRAL AND BASIC AMINO ACID TRANSPORT PROTEIN RBAT"/>
    <property type="match status" value="1"/>
</dbReference>
<dbReference type="FunFam" id="3.20.20.80:FF:000087">
    <property type="entry name" value="Oligo-1,6-glucosidase IMA1"/>
    <property type="match status" value="1"/>
</dbReference>
<dbReference type="InterPro" id="IPR045857">
    <property type="entry name" value="O16G_dom_2"/>
</dbReference>
<dbReference type="SUPFAM" id="SSF51445">
    <property type="entry name" value="(Trans)glycosidases"/>
    <property type="match status" value="1"/>
</dbReference>
<dbReference type="OrthoDB" id="1740265at2759"/>
<keyword evidence="5" id="KW-0378">Hydrolase</keyword>
<reference evidence="5 6" key="1">
    <citation type="journal article" date="2014" name="PLoS Genet.">
        <title>Analysis of the Phlebiopsis gigantea genome, transcriptome and secretome provides insight into its pioneer colonization strategies of wood.</title>
        <authorList>
            <person name="Hori C."/>
            <person name="Ishida T."/>
            <person name="Igarashi K."/>
            <person name="Samejima M."/>
            <person name="Suzuki H."/>
            <person name="Master E."/>
            <person name="Ferreira P."/>
            <person name="Ruiz-Duenas F.J."/>
            <person name="Held B."/>
            <person name="Canessa P."/>
            <person name="Larrondo L.F."/>
            <person name="Schmoll M."/>
            <person name="Druzhinina I.S."/>
            <person name="Kubicek C.P."/>
            <person name="Gaskell J.A."/>
            <person name="Kersten P."/>
            <person name="St John F."/>
            <person name="Glasner J."/>
            <person name="Sabat G."/>
            <person name="Splinter BonDurant S."/>
            <person name="Syed K."/>
            <person name="Yadav J."/>
            <person name="Mgbeahuruike A.C."/>
            <person name="Kovalchuk A."/>
            <person name="Asiegbu F.O."/>
            <person name="Lackner G."/>
            <person name="Hoffmeister D."/>
            <person name="Rencoret J."/>
            <person name="Gutierrez A."/>
            <person name="Sun H."/>
            <person name="Lindquist E."/>
            <person name="Barry K."/>
            <person name="Riley R."/>
            <person name="Grigoriev I.V."/>
            <person name="Henrissat B."/>
            <person name="Kues U."/>
            <person name="Berka R.M."/>
            <person name="Martinez A.T."/>
            <person name="Covert S.F."/>
            <person name="Blanchette R.A."/>
            <person name="Cullen D."/>
        </authorList>
    </citation>
    <scope>NUCLEOTIDE SEQUENCE [LARGE SCALE GENOMIC DNA]</scope>
    <source>
        <strain evidence="5 6">11061_1 CR5-6</strain>
    </source>
</reference>
<feature type="domain" description="Glycosyl hydrolase family 13 catalytic" evidence="4">
    <location>
        <begin position="15"/>
        <end position="419"/>
    </location>
</feature>
<dbReference type="GO" id="GO:0000025">
    <property type="term" value="P:maltose catabolic process"/>
    <property type="evidence" value="ECO:0007669"/>
    <property type="project" value="TreeGrafter"/>
</dbReference>
<dbReference type="CDD" id="cd11333">
    <property type="entry name" value="AmyAc_SI_OligoGlu_DGase"/>
    <property type="match status" value="1"/>
</dbReference>
<dbReference type="SUPFAM" id="SSF51011">
    <property type="entry name" value="Glycosyl hydrolase domain"/>
    <property type="match status" value="1"/>
</dbReference>
<evidence type="ECO:0000313" key="5">
    <source>
        <dbReference type="EMBL" id="KIP05282.1"/>
    </source>
</evidence>
<dbReference type="GO" id="GO:0005987">
    <property type="term" value="P:sucrose catabolic process"/>
    <property type="evidence" value="ECO:0007669"/>
    <property type="project" value="TreeGrafter"/>
</dbReference>
<dbReference type="GO" id="GO:0004574">
    <property type="term" value="F:oligo-1,6-glucosidase activity"/>
    <property type="evidence" value="ECO:0007669"/>
    <property type="project" value="TreeGrafter"/>
</dbReference>
<evidence type="ECO:0000256" key="1">
    <source>
        <dbReference type="ARBA" id="ARBA00008061"/>
    </source>
</evidence>